<reference evidence="1" key="1">
    <citation type="submission" date="2019-08" db="EMBL/GenBank/DDBJ databases">
        <authorList>
            <person name="Kucharzyk K."/>
            <person name="Murdoch R.W."/>
            <person name="Higgins S."/>
            <person name="Loffler F."/>
        </authorList>
    </citation>
    <scope>NUCLEOTIDE SEQUENCE</scope>
</reference>
<proteinExistence type="predicted"/>
<accession>A0A645J532</accession>
<dbReference type="EMBL" id="VSSQ01132061">
    <property type="protein sequence ID" value="MPN58825.1"/>
    <property type="molecule type" value="Genomic_DNA"/>
</dbReference>
<evidence type="ECO:0000313" key="1">
    <source>
        <dbReference type="EMBL" id="MPN58825.1"/>
    </source>
</evidence>
<sequence>MAWFGAGGFFYGILVDRIYIMRTNGRPKIICKYGRLASKSAPYSFFGSGARRVSDWLQYYRFAIEIVQGRRNSIGDREEYDIHAGTA</sequence>
<gene>
    <name evidence="1" type="ORF">SDC9_206540</name>
</gene>
<dbReference type="AlphaFoldDB" id="A0A645J532"/>
<name>A0A645J532_9ZZZZ</name>
<protein>
    <submittedName>
        <fullName evidence="1">Uncharacterized protein</fullName>
    </submittedName>
</protein>
<organism evidence="1">
    <name type="scientific">bioreactor metagenome</name>
    <dbReference type="NCBI Taxonomy" id="1076179"/>
    <lineage>
        <taxon>unclassified sequences</taxon>
        <taxon>metagenomes</taxon>
        <taxon>ecological metagenomes</taxon>
    </lineage>
</organism>
<comment type="caution">
    <text evidence="1">The sequence shown here is derived from an EMBL/GenBank/DDBJ whole genome shotgun (WGS) entry which is preliminary data.</text>
</comment>